<comment type="caution">
    <text evidence="3">The sequence shown here is derived from an EMBL/GenBank/DDBJ whole genome shotgun (WGS) entry which is preliminary data.</text>
</comment>
<dbReference type="AlphaFoldDB" id="A0A1R1YI31"/>
<feature type="compositionally biased region" description="Polar residues" evidence="1">
    <location>
        <begin position="7"/>
        <end position="19"/>
    </location>
</feature>
<proteinExistence type="predicted"/>
<accession>A0A1R1YI31</accession>
<reference evidence="3 4" key="1">
    <citation type="submission" date="2017-01" db="EMBL/GenBank/DDBJ databases">
        <authorList>
            <person name="Mah S.A."/>
            <person name="Swanson W.J."/>
            <person name="Moy G.W."/>
            <person name="Vacquier V.D."/>
        </authorList>
    </citation>
    <scope>NUCLEOTIDE SEQUENCE [LARGE SCALE GENOMIC DNA]</scope>
    <source>
        <strain evidence="3 4">GSMNP</strain>
    </source>
</reference>
<dbReference type="Pfam" id="PF19259">
    <property type="entry name" value="Ty3_capsid"/>
    <property type="match status" value="1"/>
</dbReference>
<sequence length="200" mass="23063">MAGNRPAENTTENNNSGPRINNAIKIKNFRGSLDEDVGLWLFAFKNWQVASVISENSTLVAIAANQLTKNALSWFKAWCARSESTYSSWDNFENSLNDRFNTGQKKRKLRETLRYLKEKASVSLYSEEFLNLKTAIGTMIEEEALDRFIRNLKPHIRASVLVHDPENLLLVMKIAETYDSKTYRNGSYNNFYEKKKHLTI</sequence>
<evidence type="ECO:0000256" key="1">
    <source>
        <dbReference type="SAM" id="MobiDB-lite"/>
    </source>
</evidence>
<dbReference type="Proteomes" id="UP000187283">
    <property type="component" value="Unassembled WGS sequence"/>
</dbReference>
<dbReference type="STRING" id="133412.A0A1R1YI31"/>
<feature type="region of interest" description="Disordered" evidence="1">
    <location>
        <begin position="1"/>
        <end position="21"/>
    </location>
</feature>
<dbReference type="EMBL" id="LSSN01000010">
    <property type="protein sequence ID" value="OMJ26534.1"/>
    <property type="molecule type" value="Genomic_DNA"/>
</dbReference>
<evidence type="ECO:0000313" key="4">
    <source>
        <dbReference type="Proteomes" id="UP000187283"/>
    </source>
</evidence>
<organism evidence="3 4">
    <name type="scientific">Smittium culicis</name>
    <dbReference type="NCBI Taxonomy" id="133412"/>
    <lineage>
        <taxon>Eukaryota</taxon>
        <taxon>Fungi</taxon>
        <taxon>Fungi incertae sedis</taxon>
        <taxon>Zoopagomycota</taxon>
        <taxon>Kickxellomycotina</taxon>
        <taxon>Harpellomycetes</taxon>
        <taxon>Harpellales</taxon>
        <taxon>Legeriomycetaceae</taxon>
        <taxon>Smittium</taxon>
    </lineage>
</organism>
<protein>
    <recommendedName>
        <fullName evidence="2">Ty3 transposon capsid-like protein domain-containing protein</fullName>
    </recommendedName>
</protein>
<dbReference type="InterPro" id="IPR045358">
    <property type="entry name" value="Ty3_capsid"/>
</dbReference>
<feature type="domain" description="Ty3 transposon capsid-like protein" evidence="2">
    <location>
        <begin position="56"/>
        <end position="186"/>
    </location>
</feature>
<name>A0A1R1YI31_9FUNG</name>
<keyword evidence="4" id="KW-1185">Reference proteome</keyword>
<evidence type="ECO:0000313" key="3">
    <source>
        <dbReference type="EMBL" id="OMJ26534.1"/>
    </source>
</evidence>
<gene>
    <name evidence="3" type="ORF">AYI70_g97</name>
</gene>
<dbReference type="OrthoDB" id="2250058at2759"/>
<evidence type="ECO:0000259" key="2">
    <source>
        <dbReference type="Pfam" id="PF19259"/>
    </source>
</evidence>